<reference evidence="2 3" key="1">
    <citation type="submission" date="2022-10" db="EMBL/GenBank/DDBJ databases">
        <title>Luteolibacter arcticus strain CCTCC AB 2014275, whole genome shotgun sequencing project.</title>
        <authorList>
            <person name="Zhao G."/>
            <person name="Shen L."/>
        </authorList>
    </citation>
    <scope>NUCLEOTIDE SEQUENCE [LARGE SCALE GENOMIC DNA]</scope>
    <source>
        <strain evidence="2 3">CCTCC AB 2014275</strain>
    </source>
</reference>
<gene>
    <name evidence="2" type="ORF">OKA05_21165</name>
</gene>
<sequence>MRFLLDENFPNSAVGFLEALAHEAHDFRGTAEEGMEDGGVFAKAQDLNAVLLTTDRDFFHTVPHLFSSHAGVVVVAMKQSCRATILSRLEWIIAKVNAEDFANRVFQLRDRSWLAYPALERPASE</sequence>
<accession>A0ABT3GNP8</accession>
<proteinExistence type="predicted"/>
<comment type="caution">
    <text evidence="2">The sequence shown here is derived from an EMBL/GenBank/DDBJ whole genome shotgun (WGS) entry which is preliminary data.</text>
</comment>
<dbReference type="InterPro" id="IPR041049">
    <property type="entry name" value="DUF5615"/>
</dbReference>
<name>A0ABT3GNP8_9BACT</name>
<dbReference type="Proteomes" id="UP001320876">
    <property type="component" value="Unassembled WGS sequence"/>
</dbReference>
<evidence type="ECO:0000259" key="1">
    <source>
        <dbReference type="Pfam" id="PF18480"/>
    </source>
</evidence>
<dbReference type="EMBL" id="JAPDDT010000012">
    <property type="protein sequence ID" value="MCW1925085.1"/>
    <property type="molecule type" value="Genomic_DNA"/>
</dbReference>
<evidence type="ECO:0000313" key="3">
    <source>
        <dbReference type="Proteomes" id="UP001320876"/>
    </source>
</evidence>
<feature type="domain" description="DUF5615" evidence="1">
    <location>
        <begin position="1"/>
        <end position="104"/>
    </location>
</feature>
<organism evidence="2 3">
    <name type="scientific">Luteolibacter arcticus</name>
    <dbReference type="NCBI Taxonomy" id="1581411"/>
    <lineage>
        <taxon>Bacteria</taxon>
        <taxon>Pseudomonadati</taxon>
        <taxon>Verrucomicrobiota</taxon>
        <taxon>Verrucomicrobiia</taxon>
        <taxon>Verrucomicrobiales</taxon>
        <taxon>Verrucomicrobiaceae</taxon>
        <taxon>Luteolibacter</taxon>
    </lineage>
</organism>
<keyword evidence="3" id="KW-1185">Reference proteome</keyword>
<dbReference type="Pfam" id="PF18480">
    <property type="entry name" value="DUF5615"/>
    <property type="match status" value="1"/>
</dbReference>
<dbReference type="RefSeq" id="WP_264489193.1">
    <property type="nucleotide sequence ID" value="NZ_JAPDDT010000012.1"/>
</dbReference>
<protein>
    <submittedName>
        <fullName evidence="2">DUF5615 family PIN-like protein</fullName>
    </submittedName>
</protein>
<evidence type="ECO:0000313" key="2">
    <source>
        <dbReference type="EMBL" id="MCW1925085.1"/>
    </source>
</evidence>